<evidence type="ECO:0000256" key="2">
    <source>
        <dbReference type="ARBA" id="ARBA00023002"/>
    </source>
</evidence>
<accession>A0A4Z0R9J3</accession>
<evidence type="ECO:0000313" key="4">
    <source>
        <dbReference type="EMBL" id="TGE39822.1"/>
    </source>
</evidence>
<dbReference type="Proteomes" id="UP000298460">
    <property type="component" value="Unassembled WGS sequence"/>
</dbReference>
<dbReference type="GO" id="GO:0016020">
    <property type="term" value="C:membrane"/>
    <property type="evidence" value="ECO:0007669"/>
    <property type="project" value="TreeGrafter"/>
</dbReference>
<name>A0A4Z0R9J3_9FIRM</name>
<dbReference type="SUPFAM" id="SSF51735">
    <property type="entry name" value="NAD(P)-binding Rossmann-fold domains"/>
    <property type="match status" value="1"/>
</dbReference>
<dbReference type="Pfam" id="PF00106">
    <property type="entry name" value="adh_short"/>
    <property type="match status" value="1"/>
</dbReference>
<dbReference type="PRINTS" id="PR00081">
    <property type="entry name" value="GDHRDH"/>
</dbReference>
<dbReference type="Gene3D" id="3.40.50.720">
    <property type="entry name" value="NAD(P)-binding Rossmann-like Domain"/>
    <property type="match status" value="1"/>
</dbReference>
<organism evidence="4 5">
    <name type="scientific">Desulfosporosinus fructosivorans</name>
    <dbReference type="NCBI Taxonomy" id="2018669"/>
    <lineage>
        <taxon>Bacteria</taxon>
        <taxon>Bacillati</taxon>
        <taxon>Bacillota</taxon>
        <taxon>Clostridia</taxon>
        <taxon>Eubacteriales</taxon>
        <taxon>Desulfitobacteriaceae</taxon>
        <taxon>Desulfosporosinus</taxon>
    </lineage>
</organism>
<dbReference type="InterPro" id="IPR020904">
    <property type="entry name" value="Sc_DH/Rdtase_CS"/>
</dbReference>
<dbReference type="PRINTS" id="PR00080">
    <property type="entry name" value="SDRFAMILY"/>
</dbReference>
<keyword evidence="5" id="KW-1185">Reference proteome</keyword>
<comment type="caution">
    <text evidence="4">The sequence shown here is derived from an EMBL/GenBank/DDBJ whole genome shotgun (WGS) entry which is preliminary data.</text>
</comment>
<dbReference type="PANTHER" id="PTHR44196:SF2">
    <property type="entry name" value="SHORT-CHAIN DEHYDROGENASE-RELATED"/>
    <property type="match status" value="1"/>
</dbReference>
<dbReference type="EMBL" id="SPQQ01000001">
    <property type="protein sequence ID" value="TGE39822.1"/>
    <property type="molecule type" value="Genomic_DNA"/>
</dbReference>
<dbReference type="PANTHER" id="PTHR44196">
    <property type="entry name" value="DEHYDROGENASE/REDUCTASE SDR FAMILY MEMBER 7B"/>
    <property type="match status" value="1"/>
</dbReference>
<dbReference type="PIRSF" id="PIRSF000126">
    <property type="entry name" value="11-beta-HSD1"/>
    <property type="match status" value="1"/>
</dbReference>
<comment type="similarity">
    <text evidence="1 3">Belongs to the short-chain dehydrogenases/reductases (SDR) family.</text>
</comment>
<evidence type="ECO:0000256" key="3">
    <source>
        <dbReference type="RuleBase" id="RU000363"/>
    </source>
</evidence>
<sequence>MNKTVLITGASSGIGMEIAKLFANDGYDLVLVARRKTQLEKLASELTNNYPISITIIAKDLSQPTSPDEIFKELKEKSIHIDILVNNAGTQIYGEFQKTDLNKELQLIQVNMVSLTHLTKLAIADMLKRGSGKILNIGSTGSFAPAPLNAIYCATKSYVLNFSEGISKDLEGTGISVTALCPGATQTEFAEKAKLLNTRLFNSSVMSAEKVAKIGYRALFKEKRVEVAGMINKLLVFSIRFTPRWLVLELGKILMSSK</sequence>
<dbReference type="AlphaFoldDB" id="A0A4Z0R9J3"/>
<dbReference type="OrthoDB" id="9808814at2"/>
<evidence type="ECO:0000313" key="5">
    <source>
        <dbReference type="Proteomes" id="UP000298460"/>
    </source>
</evidence>
<reference evidence="4 5" key="1">
    <citation type="submission" date="2019-03" db="EMBL/GenBank/DDBJ databases">
        <title>Draft Genome Sequence of Desulfosporosinus fructosivorans Strain 63.6F, Isolated from Marine Sediment in the Baltic Sea.</title>
        <authorList>
            <person name="Hausmann B."/>
            <person name="Vandieken V."/>
            <person name="Pjevac P."/>
            <person name="Schreck K."/>
            <person name="Herbold C.W."/>
            <person name="Loy A."/>
        </authorList>
    </citation>
    <scope>NUCLEOTIDE SEQUENCE [LARGE SCALE GENOMIC DNA]</scope>
    <source>
        <strain evidence="4 5">63.6F</strain>
    </source>
</reference>
<evidence type="ECO:0000256" key="1">
    <source>
        <dbReference type="ARBA" id="ARBA00006484"/>
    </source>
</evidence>
<dbReference type="RefSeq" id="WP_135544760.1">
    <property type="nucleotide sequence ID" value="NZ_SPQQ01000001.1"/>
</dbReference>
<dbReference type="PROSITE" id="PS00061">
    <property type="entry name" value="ADH_SHORT"/>
    <property type="match status" value="1"/>
</dbReference>
<dbReference type="InterPro" id="IPR002347">
    <property type="entry name" value="SDR_fam"/>
</dbReference>
<keyword evidence="2" id="KW-0560">Oxidoreductase</keyword>
<gene>
    <name evidence="4" type="ORF">E4K67_02185</name>
</gene>
<proteinExistence type="inferred from homology"/>
<dbReference type="GO" id="GO:0016491">
    <property type="term" value="F:oxidoreductase activity"/>
    <property type="evidence" value="ECO:0007669"/>
    <property type="project" value="UniProtKB-KW"/>
</dbReference>
<dbReference type="InterPro" id="IPR036291">
    <property type="entry name" value="NAD(P)-bd_dom_sf"/>
</dbReference>
<protein>
    <submittedName>
        <fullName evidence="4">SDR family oxidoreductase</fullName>
    </submittedName>
</protein>